<dbReference type="EMBL" id="WNKQ01000032">
    <property type="protein sequence ID" value="KAF5844055.1"/>
    <property type="molecule type" value="Genomic_DNA"/>
</dbReference>
<feature type="compositionally biased region" description="Polar residues" evidence="1">
    <location>
        <begin position="322"/>
        <end position="342"/>
    </location>
</feature>
<accession>A0A8H5Z9S8</accession>
<feature type="domain" description="WLM" evidence="2">
    <location>
        <begin position="10"/>
        <end position="249"/>
    </location>
</feature>
<protein>
    <recommendedName>
        <fullName evidence="2">WLM domain-containing protein</fullName>
    </recommendedName>
</protein>
<dbReference type="CDD" id="cd07344">
    <property type="entry name" value="M48_yhfN_like"/>
    <property type="match status" value="1"/>
</dbReference>
<dbReference type="InterPro" id="IPR053000">
    <property type="entry name" value="WSS1-like_metalloprotease"/>
</dbReference>
<comment type="caution">
    <text evidence="3">The sequence shown here is derived from an EMBL/GenBank/DDBJ whole genome shotgun (WGS) entry which is preliminary data.</text>
</comment>
<dbReference type="Gene3D" id="3.30.2010.10">
    <property type="entry name" value="Metalloproteases ('zincins'), catalytic domain"/>
    <property type="match status" value="1"/>
</dbReference>
<gene>
    <name evidence="3" type="ORF">GGP41_002247</name>
</gene>
<dbReference type="PANTHER" id="PTHR46622:SF1">
    <property type="entry name" value="DNA-DEPENDENT METALLOPROTEASE WSS1"/>
    <property type="match status" value="1"/>
</dbReference>
<dbReference type="Pfam" id="PF08325">
    <property type="entry name" value="WLM"/>
    <property type="match status" value="1"/>
</dbReference>
<dbReference type="GO" id="GO:0005634">
    <property type="term" value="C:nucleus"/>
    <property type="evidence" value="ECO:0007669"/>
    <property type="project" value="TreeGrafter"/>
</dbReference>
<dbReference type="AlphaFoldDB" id="A0A8H5Z9S8"/>
<dbReference type="GO" id="GO:0006281">
    <property type="term" value="P:DNA repair"/>
    <property type="evidence" value="ECO:0007669"/>
    <property type="project" value="TreeGrafter"/>
</dbReference>
<sequence>MVLGFERINERTQRPNAHINFIRTLPGPTSATAENILNRVAAICYPFMKSHMILVQALEEFPYNNEFVGRNFNAGEVIQLVLRDRNGRWLPQRMIEMVMVHELAHCKQMNHSKAFWKVRDAYAVELRALWARGFTGQGLWGRGRELDTGAVQTSEADHIDVPENLCGGTYARKGGKRKRGAKEKPTLTYAERKQRRILKKFGAGGQALGADEDTKVKLENGIEKKGKPRVAGSARGRDLRAAAALARFDTTKKGEATVKEEPMSDSDTEDEFIEGDQNGAAIDVDGKSMLDDKGRALVKVCEDDDDDKDGDAKRELIEIQGFSASRKGSNGLPVSTKVSRNPRQSKQTTKSAPSTAKTKPHTISAQGASSSVISSTELSTRNHELSRPAPGRPRSSSSSLSLICPICSLENDAGALTCMACAHVLQKDFVVDSWACKSSTCKGSKYINAGDAGVCGVCGSARQR</sequence>
<dbReference type="PANTHER" id="PTHR46622">
    <property type="entry name" value="DNA-DEPENDENT METALLOPROTEASE WSS1"/>
    <property type="match status" value="1"/>
</dbReference>
<evidence type="ECO:0000259" key="2">
    <source>
        <dbReference type="PROSITE" id="PS51397"/>
    </source>
</evidence>
<dbReference type="Proteomes" id="UP000624244">
    <property type="component" value="Unassembled WGS sequence"/>
</dbReference>
<dbReference type="PROSITE" id="PS51397">
    <property type="entry name" value="WLM"/>
    <property type="match status" value="1"/>
</dbReference>
<feature type="compositionally biased region" description="Low complexity" evidence="1">
    <location>
        <begin position="344"/>
        <end position="379"/>
    </location>
</feature>
<dbReference type="InterPro" id="IPR013536">
    <property type="entry name" value="WLM_dom"/>
</dbReference>
<reference evidence="3" key="1">
    <citation type="submission" date="2019-11" db="EMBL/GenBank/DDBJ databases">
        <title>Bipolaris sorokiniana Genome sequencing.</title>
        <authorList>
            <person name="Wang H."/>
        </authorList>
    </citation>
    <scope>NUCLEOTIDE SEQUENCE</scope>
</reference>
<evidence type="ECO:0000313" key="3">
    <source>
        <dbReference type="EMBL" id="KAF5844055.1"/>
    </source>
</evidence>
<feature type="region of interest" description="Disordered" evidence="1">
    <location>
        <begin position="322"/>
        <end position="398"/>
    </location>
</feature>
<proteinExistence type="predicted"/>
<evidence type="ECO:0000313" key="4">
    <source>
        <dbReference type="Proteomes" id="UP000624244"/>
    </source>
</evidence>
<name>A0A8H5Z9S8_COCSA</name>
<organism evidence="3 4">
    <name type="scientific">Cochliobolus sativus</name>
    <name type="common">Common root rot and spot blotch fungus</name>
    <name type="synonym">Bipolaris sorokiniana</name>
    <dbReference type="NCBI Taxonomy" id="45130"/>
    <lineage>
        <taxon>Eukaryota</taxon>
        <taxon>Fungi</taxon>
        <taxon>Dikarya</taxon>
        <taxon>Ascomycota</taxon>
        <taxon>Pezizomycotina</taxon>
        <taxon>Dothideomycetes</taxon>
        <taxon>Pleosporomycetidae</taxon>
        <taxon>Pleosporales</taxon>
        <taxon>Pleosporineae</taxon>
        <taxon>Pleosporaceae</taxon>
        <taxon>Bipolaris</taxon>
    </lineage>
</organism>
<evidence type="ECO:0000256" key="1">
    <source>
        <dbReference type="SAM" id="MobiDB-lite"/>
    </source>
</evidence>
<dbReference type="GO" id="GO:0008237">
    <property type="term" value="F:metallopeptidase activity"/>
    <property type="evidence" value="ECO:0007669"/>
    <property type="project" value="TreeGrafter"/>
</dbReference>